<gene>
    <name evidence="9" type="ORF">ABID14_001515</name>
</gene>
<dbReference type="PANTHER" id="PTHR33841:SF6">
    <property type="entry name" value="TYPE II METHYLTRANSFERASE M.HINDII"/>
    <property type="match status" value="1"/>
</dbReference>
<dbReference type="RefSeq" id="WP_354368727.1">
    <property type="nucleotide sequence ID" value="NZ_JBEPMA010000010.1"/>
</dbReference>
<dbReference type="Pfam" id="PF07669">
    <property type="entry name" value="Eco57I"/>
    <property type="match status" value="1"/>
</dbReference>
<evidence type="ECO:0000256" key="4">
    <source>
        <dbReference type="ARBA" id="ARBA00022691"/>
    </source>
</evidence>
<keyword evidence="6" id="KW-0238">DNA-binding</keyword>
<dbReference type="EC" id="2.1.1.72" evidence="1"/>
<sequence>MSEILDFKKYPLNSVLKKLLKDKTTNKNIIWATNVFEHLGREFDDKNEITEIVFKMGFNLRPRILKSTEEKLNRTRNKAEVFTPSWIVNEMNNYADEMFFGRKNVFNIEKGNTWEVVRQKIKFPKENMWKNYITTTFLEITCGEGPYLVSRYDATSGVFIEDTLHRIGILDRKLRIVDENTNSEKEWINWATKAVESVYGYEYQGDNLLIARANILLTFVDYFEKRWDKKPEKKLLNTITNIITWNIWQMDGLSYTVPLAAIKDKDKQINIFDILDSKLDDEEVEHEVKYSKIRDWRRRESRYFREYKEQDMKKFDFIIGNPPYQEESKDTSDKPIYNYLMDEAYMISEKVLLITPARFLFNAGNTSKIWNKKMLNDEHLKIVKYVQKSSKVFSQTDIKGGVVITYRDENKNFGNIEVFITYKELRSIFYKVKIKNEKSFSELIYAPESYKLSKKLHEVYPQAEELLSKGHKYDITTNIFDKLPFIFIENGNFEDGYIQMIGRQKNKRVKKWVNKDFIENHGNLHAYKVILPKSNGSGALGEELSTPLIGEPLIGHTQTFISIGKFDTLGETKACLKYVRSKFARTMLGILKITQHNPKATWKYVPLQDFTENSDIDWSKSIHEIDNQLYKKYDLSEDEINFIETNVKEMK</sequence>
<keyword evidence="10" id="KW-1185">Reference proteome</keyword>
<organism evidence="9 10">
    <name type="scientific">Peptoniphilus olsenii</name>
    <dbReference type="NCBI Taxonomy" id="411570"/>
    <lineage>
        <taxon>Bacteria</taxon>
        <taxon>Bacillati</taxon>
        <taxon>Bacillota</taxon>
        <taxon>Tissierellia</taxon>
        <taxon>Tissierellales</taxon>
        <taxon>Peptoniphilaceae</taxon>
        <taxon>Peptoniphilus</taxon>
    </lineage>
</organism>
<dbReference type="GO" id="GO:0009036">
    <property type="term" value="F:type II site-specific deoxyribonuclease activity"/>
    <property type="evidence" value="ECO:0007669"/>
    <property type="project" value="UniProtKB-EC"/>
</dbReference>
<dbReference type="SUPFAM" id="SSF53335">
    <property type="entry name" value="S-adenosyl-L-methionine-dependent methyltransferases"/>
    <property type="match status" value="1"/>
</dbReference>
<protein>
    <recommendedName>
        <fullName evidence="1">site-specific DNA-methyltransferase (adenine-specific)</fullName>
        <ecNumber evidence="1">2.1.1.72</ecNumber>
    </recommendedName>
</protein>
<keyword evidence="3" id="KW-0808">Transferase</keyword>
<dbReference type="InterPro" id="IPR011639">
    <property type="entry name" value="MethylTrfase_TaqI-like_dom"/>
</dbReference>
<dbReference type="PROSITE" id="PS00092">
    <property type="entry name" value="N6_MTASE"/>
    <property type="match status" value="1"/>
</dbReference>
<dbReference type="PRINTS" id="PR00507">
    <property type="entry name" value="N12N6MTFRASE"/>
</dbReference>
<keyword evidence="9" id="KW-0378">Hydrolase</keyword>
<evidence type="ECO:0000256" key="5">
    <source>
        <dbReference type="ARBA" id="ARBA00022747"/>
    </source>
</evidence>
<keyword evidence="5" id="KW-0680">Restriction system</keyword>
<feature type="domain" description="Type II methyltransferase M.TaqI-like" evidence="8">
    <location>
        <begin position="197"/>
        <end position="393"/>
    </location>
</feature>
<proteinExistence type="predicted"/>
<reference evidence="9 10" key="1">
    <citation type="submission" date="2024-06" db="EMBL/GenBank/DDBJ databases">
        <title>Genomic Encyclopedia of Type Strains, Phase IV (KMG-IV): sequencing the most valuable type-strain genomes for metagenomic binning, comparative biology and taxonomic classification.</title>
        <authorList>
            <person name="Goeker M."/>
        </authorList>
    </citation>
    <scope>NUCLEOTIDE SEQUENCE [LARGE SCALE GENOMIC DNA]</scope>
    <source>
        <strain evidence="9 10">DSM 21460</strain>
    </source>
</reference>
<dbReference type="InterPro" id="IPR050953">
    <property type="entry name" value="N4_N6_ade-DNA_methylase"/>
</dbReference>
<evidence type="ECO:0000256" key="6">
    <source>
        <dbReference type="ARBA" id="ARBA00023125"/>
    </source>
</evidence>
<comment type="caution">
    <text evidence="9">The sequence shown here is derived from an EMBL/GenBank/DDBJ whole genome shotgun (WGS) entry which is preliminary data.</text>
</comment>
<accession>A0ABV2JAR7</accession>
<dbReference type="InterPro" id="IPR002052">
    <property type="entry name" value="DNA_methylase_N6_adenine_CS"/>
</dbReference>
<evidence type="ECO:0000313" key="9">
    <source>
        <dbReference type="EMBL" id="MET3617880.1"/>
    </source>
</evidence>
<name>A0ABV2JAR7_9FIRM</name>
<evidence type="ECO:0000256" key="7">
    <source>
        <dbReference type="ARBA" id="ARBA00047942"/>
    </source>
</evidence>
<dbReference type="PANTHER" id="PTHR33841">
    <property type="entry name" value="DNA METHYLTRANSFERASE YEEA-RELATED"/>
    <property type="match status" value="1"/>
</dbReference>
<evidence type="ECO:0000313" key="10">
    <source>
        <dbReference type="Proteomes" id="UP001549162"/>
    </source>
</evidence>
<dbReference type="EMBL" id="JBEPMA010000010">
    <property type="protein sequence ID" value="MET3617880.1"/>
    <property type="molecule type" value="Genomic_DNA"/>
</dbReference>
<comment type="catalytic activity">
    <reaction evidence="7">
        <text>a 2'-deoxyadenosine in DNA + S-adenosyl-L-methionine = an N(6)-methyl-2'-deoxyadenosine in DNA + S-adenosyl-L-homocysteine + H(+)</text>
        <dbReference type="Rhea" id="RHEA:15197"/>
        <dbReference type="Rhea" id="RHEA-COMP:12418"/>
        <dbReference type="Rhea" id="RHEA-COMP:12419"/>
        <dbReference type="ChEBI" id="CHEBI:15378"/>
        <dbReference type="ChEBI" id="CHEBI:57856"/>
        <dbReference type="ChEBI" id="CHEBI:59789"/>
        <dbReference type="ChEBI" id="CHEBI:90615"/>
        <dbReference type="ChEBI" id="CHEBI:90616"/>
        <dbReference type="EC" id="2.1.1.72"/>
    </reaction>
</comment>
<evidence type="ECO:0000259" key="8">
    <source>
        <dbReference type="Pfam" id="PF07669"/>
    </source>
</evidence>
<dbReference type="Proteomes" id="UP001549162">
    <property type="component" value="Unassembled WGS sequence"/>
</dbReference>
<keyword evidence="4" id="KW-0949">S-adenosyl-L-methionine</keyword>
<evidence type="ECO:0000256" key="3">
    <source>
        <dbReference type="ARBA" id="ARBA00022679"/>
    </source>
</evidence>
<evidence type="ECO:0000256" key="2">
    <source>
        <dbReference type="ARBA" id="ARBA00022603"/>
    </source>
</evidence>
<dbReference type="InterPro" id="IPR029063">
    <property type="entry name" value="SAM-dependent_MTases_sf"/>
</dbReference>
<dbReference type="Gene3D" id="3.40.50.150">
    <property type="entry name" value="Vaccinia Virus protein VP39"/>
    <property type="match status" value="1"/>
</dbReference>
<evidence type="ECO:0000256" key="1">
    <source>
        <dbReference type="ARBA" id="ARBA00011900"/>
    </source>
</evidence>
<keyword evidence="2" id="KW-0489">Methyltransferase</keyword>